<comment type="cofactor">
    <cofactor evidence="1">
        <name>pyridoxal 5'-phosphate</name>
        <dbReference type="ChEBI" id="CHEBI:597326"/>
    </cofactor>
</comment>
<gene>
    <name evidence="16" type="ORF">A605_09655</name>
</gene>
<dbReference type="PANTHER" id="PTHR11825:SF44">
    <property type="entry name" value="BRANCHED-CHAIN-AMINO-ACID AMINOTRANSFERASE"/>
    <property type="match status" value="1"/>
</dbReference>
<dbReference type="EC" id="2.6.1.42" evidence="6"/>
<evidence type="ECO:0000313" key="16">
    <source>
        <dbReference type="EMBL" id="AGF72933.1"/>
    </source>
</evidence>
<comment type="pathway">
    <text evidence="2">Amino-acid biosynthesis; L-isoleucine biosynthesis; L-isoleucine from 2-oxobutanoate: step 4/4.</text>
</comment>
<keyword evidence="11" id="KW-0100">Branched-chain amino acid biosynthesis</keyword>
<dbReference type="STRING" id="1121362.A605_09655"/>
<dbReference type="GO" id="GO:0009099">
    <property type="term" value="P:L-valine biosynthetic process"/>
    <property type="evidence" value="ECO:0007669"/>
    <property type="project" value="UniProtKB-UniPathway"/>
</dbReference>
<keyword evidence="7 16" id="KW-0032">Aminotransferase</keyword>
<comment type="catalytic activity">
    <reaction evidence="13">
        <text>L-isoleucine + 2-oxoglutarate = (S)-3-methyl-2-oxopentanoate + L-glutamate</text>
        <dbReference type="Rhea" id="RHEA:24801"/>
        <dbReference type="ChEBI" id="CHEBI:16810"/>
        <dbReference type="ChEBI" id="CHEBI:29985"/>
        <dbReference type="ChEBI" id="CHEBI:35146"/>
        <dbReference type="ChEBI" id="CHEBI:58045"/>
        <dbReference type="EC" id="2.6.1.42"/>
    </reaction>
</comment>
<dbReference type="PIRSF" id="PIRSF006468">
    <property type="entry name" value="BCAT1"/>
    <property type="match status" value="1"/>
</dbReference>
<evidence type="ECO:0000256" key="11">
    <source>
        <dbReference type="ARBA" id="ARBA00023304"/>
    </source>
</evidence>
<dbReference type="GO" id="GO:0052654">
    <property type="term" value="F:L-leucine-2-oxoglutarate transaminase activity"/>
    <property type="evidence" value="ECO:0007669"/>
    <property type="project" value="RHEA"/>
</dbReference>
<dbReference type="OrthoDB" id="9804984at2"/>
<dbReference type="Proteomes" id="UP000011723">
    <property type="component" value="Chromosome"/>
</dbReference>
<dbReference type="InterPro" id="IPR036038">
    <property type="entry name" value="Aminotransferase-like"/>
</dbReference>
<dbReference type="RefSeq" id="WP_015401352.1">
    <property type="nucleotide sequence ID" value="NC_020302.1"/>
</dbReference>
<dbReference type="HOGENOM" id="CLU_031922_0_2_11"/>
<keyword evidence="17" id="KW-1185">Reference proteome</keyword>
<dbReference type="UniPathway" id="UPA00049">
    <property type="reaction ID" value="UER00062"/>
</dbReference>
<evidence type="ECO:0000256" key="2">
    <source>
        <dbReference type="ARBA" id="ARBA00004824"/>
    </source>
</evidence>
<dbReference type="InterPro" id="IPR043131">
    <property type="entry name" value="BCAT-like_N"/>
</dbReference>
<evidence type="ECO:0000256" key="12">
    <source>
        <dbReference type="ARBA" id="ARBA00048212"/>
    </source>
</evidence>
<dbReference type="PANTHER" id="PTHR11825">
    <property type="entry name" value="SUBGROUP IIII AMINOTRANSFERASE"/>
    <property type="match status" value="1"/>
</dbReference>
<dbReference type="eggNOG" id="COG0115">
    <property type="taxonomic scope" value="Bacteria"/>
</dbReference>
<keyword evidence="8" id="KW-0028">Amino-acid biosynthesis</keyword>
<dbReference type="Pfam" id="PF01063">
    <property type="entry name" value="Aminotran_4"/>
    <property type="match status" value="1"/>
</dbReference>
<dbReference type="PATRIC" id="fig|1121362.3.peg.1951"/>
<dbReference type="GO" id="GO:0052655">
    <property type="term" value="F:L-valine-2-oxoglutarate transaminase activity"/>
    <property type="evidence" value="ECO:0007669"/>
    <property type="project" value="RHEA"/>
</dbReference>
<evidence type="ECO:0000256" key="8">
    <source>
        <dbReference type="ARBA" id="ARBA00022605"/>
    </source>
</evidence>
<accession>M1NNK9</accession>
<dbReference type="UniPathway" id="UPA00048">
    <property type="reaction ID" value="UER00073"/>
</dbReference>
<dbReference type="InterPro" id="IPR043132">
    <property type="entry name" value="BCAT-like_C"/>
</dbReference>
<keyword evidence="9 16" id="KW-0808">Transferase</keyword>
<dbReference type="Gene3D" id="3.30.470.10">
    <property type="match status" value="1"/>
</dbReference>
<dbReference type="KEGG" id="chn:A605_09655"/>
<comment type="pathway">
    <text evidence="3">Amino-acid biosynthesis; L-valine biosynthesis; L-valine from pyruvate: step 4/4.</text>
</comment>
<evidence type="ECO:0000256" key="15">
    <source>
        <dbReference type="PIRSR" id="PIRSR006468-1"/>
    </source>
</evidence>
<evidence type="ECO:0000256" key="14">
    <source>
        <dbReference type="ARBA" id="ARBA00049229"/>
    </source>
</evidence>
<evidence type="ECO:0000256" key="5">
    <source>
        <dbReference type="ARBA" id="ARBA00009320"/>
    </source>
</evidence>
<dbReference type="NCBIfam" id="TIGR01123">
    <property type="entry name" value="ilvE_II"/>
    <property type="match status" value="1"/>
</dbReference>
<keyword evidence="10" id="KW-0663">Pyridoxal phosphate</keyword>
<dbReference type="NCBIfam" id="NF009897">
    <property type="entry name" value="PRK13357.1"/>
    <property type="match status" value="1"/>
</dbReference>
<sequence>MTSLNFTVNRTEAPTSPEERADILANPRFGKNFTDHMVTIDWTEEDGWHNAQVGPYQAIPMDPATTVFHYGQAIFEGIKAYRQPDGAIATFRPEENAQRMQRSAERMAMPPLPVEDFIEAIRLLVDIDSEWVPAAGGEASLYIRPFMISTEVSLGVSPANAYRFIVIASPSGAYFTGGVKPVSVWLSEDYVRAAPGGTGAAKFAGNYAASLLAQAQAEEKGCDQVVWLDAIEHRYIEEMGGMNLMFVYGSGADAKVVTPALSGSLLPGVTRDSLLQVARDLGHDVEERRISTDEWRDDAASGAMTEAMACGTAAVITPVGRVLSNDGEYLVNNNEAGAVTMAMRERLTAIQRGEAEDIHGWLHTLVPAK</sequence>
<dbReference type="SUPFAM" id="SSF56752">
    <property type="entry name" value="D-aminoacid aminotransferase-like PLP-dependent enzymes"/>
    <property type="match status" value="1"/>
</dbReference>
<dbReference type="AlphaFoldDB" id="M1NNK9"/>
<dbReference type="Gene3D" id="3.20.10.10">
    <property type="entry name" value="D-amino Acid Aminotransferase, subunit A, domain 2"/>
    <property type="match status" value="1"/>
</dbReference>
<evidence type="ECO:0000313" key="17">
    <source>
        <dbReference type="Proteomes" id="UP000011723"/>
    </source>
</evidence>
<comment type="pathway">
    <text evidence="4">Amino-acid biosynthesis; L-leucine biosynthesis; L-leucine from 3-methyl-2-oxobutanoate: step 4/4.</text>
</comment>
<dbReference type="CDD" id="cd01557">
    <property type="entry name" value="BCAT_beta_family"/>
    <property type="match status" value="1"/>
</dbReference>
<evidence type="ECO:0000256" key="4">
    <source>
        <dbReference type="ARBA" id="ARBA00005072"/>
    </source>
</evidence>
<evidence type="ECO:0000256" key="1">
    <source>
        <dbReference type="ARBA" id="ARBA00001933"/>
    </source>
</evidence>
<evidence type="ECO:0000256" key="13">
    <source>
        <dbReference type="ARBA" id="ARBA00048798"/>
    </source>
</evidence>
<organism evidence="16 17">
    <name type="scientific">Corynebacterium halotolerans YIM 70093 = DSM 44683</name>
    <dbReference type="NCBI Taxonomy" id="1121362"/>
    <lineage>
        <taxon>Bacteria</taxon>
        <taxon>Bacillati</taxon>
        <taxon>Actinomycetota</taxon>
        <taxon>Actinomycetes</taxon>
        <taxon>Mycobacteriales</taxon>
        <taxon>Corynebacteriaceae</taxon>
        <taxon>Corynebacterium</taxon>
    </lineage>
</organism>
<comment type="catalytic activity">
    <reaction evidence="12">
        <text>L-valine + 2-oxoglutarate = 3-methyl-2-oxobutanoate + L-glutamate</text>
        <dbReference type="Rhea" id="RHEA:24813"/>
        <dbReference type="ChEBI" id="CHEBI:11851"/>
        <dbReference type="ChEBI" id="CHEBI:16810"/>
        <dbReference type="ChEBI" id="CHEBI:29985"/>
        <dbReference type="ChEBI" id="CHEBI:57762"/>
        <dbReference type="EC" id="2.6.1.42"/>
    </reaction>
</comment>
<proteinExistence type="inferred from homology"/>
<dbReference type="UniPathway" id="UPA00047">
    <property type="reaction ID" value="UER00058"/>
</dbReference>
<comment type="similarity">
    <text evidence="5">Belongs to the class-IV pyridoxal-phosphate-dependent aminotransferase family.</text>
</comment>
<dbReference type="InterPro" id="IPR033939">
    <property type="entry name" value="BCAT_family"/>
</dbReference>
<evidence type="ECO:0000256" key="7">
    <source>
        <dbReference type="ARBA" id="ARBA00022576"/>
    </source>
</evidence>
<evidence type="ECO:0000256" key="6">
    <source>
        <dbReference type="ARBA" id="ARBA00013053"/>
    </source>
</evidence>
<dbReference type="GO" id="GO:0052656">
    <property type="term" value="F:L-isoleucine-2-oxoglutarate transaminase activity"/>
    <property type="evidence" value="ECO:0007669"/>
    <property type="project" value="RHEA"/>
</dbReference>
<reference evidence="16 17" key="1">
    <citation type="journal article" date="2012" name="Stand. Genomic Sci.">
        <title>Genome sequence of the halotolerant bacterium Corynebacterium halotolerans type strain YIM 70093(T) (= DSM 44683(T)).</title>
        <authorList>
            <person name="Ruckert C."/>
            <person name="Albersmeier A."/>
            <person name="Al-Dilaimi A."/>
            <person name="Niehaus K."/>
            <person name="Szczepanowski R."/>
            <person name="Kalinowski J."/>
        </authorList>
    </citation>
    <scope>NUCLEOTIDE SEQUENCE [LARGE SCALE GENOMIC DNA]</scope>
    <source>
        <strain evidence="16">YIM 70093</strain>
    </source>
</reference>
<protein>
    <recommendedName>
        <fullName evidence="6">branched-chain-amino-acid transaminase</fullName>
        <ecNumber evidence="6">2.6.1.42</ecNumber>
    </recommendedName>
</protein>
<evidence type="ECO:0000256" key="3">
    <source>
        <dbReference type="ARBA" id="ARBA00004931"/>
    </source>
</evidence>
<evidence type="ECO:0000256" key="10">
    <source>
        <dbReference type="ARBA" id="ARBA00022898"/>
    </source>
</evidence>
<dbReference type="GO" id="GO:0009097">
    <property type="term" value="P:isoleucine biosynthetic process"/>
    <property type="evidence" value="ECO:0007669"/>
    <property type="project" value="UniProtKB-UniPathway"/>
</dbReference>
<comment type="catalytic activity">
    <reaction evidence="14">
        <text>L-leucine + 2-oxoglutarate = 4-methyl-2-oxopentanoate + L-glutamate</text>
        <dbReference type="Rhea" id="RHEA:18321"/>
        <dbReference type="ChEBI" id="CHEBI:16810"/>
        <dbReference type="ChEBI" id="CHEBI:17865"/>
        <dbReference type="ChEBI" id="CHEBI:29985"/>
        <dbReference type="ChEBI" id="CHEBI:57427"/>
        <dbReference type="EC" id="2.6.1.42"/>
    </reaction>
</comment>
<feature type="modified residue" description="N6-(pyridoxal phosphate)lysine" evidence="15">
    <location>
        <position position="202"/>
    </location>
</feature>
<evidence type="ECO:0000256" key="9">
    <source>
        <dbReference type="ARBA" id="ARBA00022679"/>
    </source>
</evidence>
<dbReference type="GO" id="GO:0009098">
    <property type="term" value="P:L-leucine biosynthetic process"/>
    <property type="evidence" value="ECO:0007669"/>
    <property type="project" value="UniProtKB-UniPathway"/>
</dbReference>
<dbReference type="InterPro" id="IPR005786">
    <property type="entry name" value="B_amino_transII"/>
</dbReference>
<name>M1NNK9_9CORY</name>
<dbReference type="InterPro" id="IPR001544">
    <property type="entry name" value="Aminotrans_IV"/>
</dbReference>
<dbReference type="EMBL" id="CP003697">
    <property type="protein sequence ID" value="AGF72933.1"/>
    <property type="molecule type" value="Genomic_DNA"/>
</dbReference>